<organism evidence="7 8">
    <name type="scientific">Cytobacillus oceanisediminis</name>
    <dbReference type="NCBI Taxonomy" id="665099"/>
    <lineage>
        <taxon>Bacteria</taxon>
        <taxon>Bacillati</taxon>
        <taxon>Bacillota</taxon>
        <taxon>Bacilli</taxon>
        <taxon>Bacillales</taxon>
        <taxon>Bacillaceae</taxon>
        <taxon>Cytobacillus</taxon>
    </lineage>
</organism>
<dbReference type="SUPFAM" id="SSF53187">
    <property type="entry name" value="Zn-dependent exopeptidases"/>
    <property type="match status" value="1"/>
</dbReference>
<dbReference type="Gene3D" id="2.40.30.40">
    <property type="entry name" value="Peptidase M42, domain 2"/>
    <property type="match status" value="1"/>
</dbReference>
<dbReference type="PANTHER" id="PTHR32481:SF0">
    <property type="entry name" value="AMINOPEPTIDASE YPDE-RELATED"/>
    <property type="match status" value="1"/>
</dbReference>
<protein>
    <recommendedName>
        <fullName evidence="9">Endoglucanase</fullName>
    </recommendedName>
</protein>
<dbReference type="Gene3D" id="3.40.630.10">
    <property type="entry name" value="Zn peptidases"/>
    <property type="match status" value="1"/>
</dbReference>
<evidence type="ECO:0000256" key="6">
    <source>
        <dbReference type="PIRNR" id="PIRNR001123"/>
    </source>
</evidence>
<dbReference type="PANTHER" id="PTHR32481">
    <property type="entry name" value="AMINOPEPTIDASE"/>
    <property type="match status" value="1"/>
</dbReference>
<evidence type="ECO:0000256" key="3">
    <source>
        <dbReference type="ARBA" id="ARBA00022670"/>
    </source>
</evidence>
<evidence type="ECO:0000313" key="8">
    <source>
        <dbReference type="Proteomes" id="UP000180194"/>
    </source>
</evidence>
<keyword evidence="5" id="KW-0378">Hydrolase</keyword>
<dbReference type="InterPro" id="IPR008007">
    <property type="entry name" value="Peptidase_M42"/>
</dbReference>
<name>A0ABX3CMW1_9BACI</name>
<comment type="caution">
    <text evidence="7">The sequence shown here is derived from an EMBL/GenBank/DDBJ whole genome shotgun (WGS) entry which is preliminary data.</text>
</comment>
<dbReference type="PIRSF" id="PIRSF001123">
    <property type="entry name" value="PepA_GA"/>
    <property type="match status" value="1"/>
</dbReference>
<evidence type="ECO:0000313" key="7">
    <source>
        <dbReference type="EMBL" id="OHX44833.1"/>
    </source>
</evidence>
<dbReference type="CDD" id="cd05656">
    <property type="entry name" value="M42_Frv"/>
    <property type="match status" value="1"/>
</dbReference>
<proteinExistence type="inferred from homology"/>
<sequence>MKRKIVTKLEQLCNLHGVSGYEDEVTSYVLKELEGYIDEVKVDPLGNIIGVKHGSGKKKLMIAAHLDEIGLMIRHIDDRGFLYAERIGGVRPQNLFARTCLIKTEKATIKGLINSINPGRPKAMTEIPDVSEFFIDAGVKSRSELENLGIEIGNMVSINYEFNVIGNRVVGKALDNRLLVFILLEVMKIIKETGIETLNLYPVFTVQEEVGCRGAKTAAFTVDPDMAVALDITVANDTPQIPAHEYISQLDKGPAIKLMDRIPNGTGMIASPKIVNLLKRAASSNDINYQLEVFPAGSTDAATIHLERGGIPSGGISVPTRYVHAHEMASIDDIMDTISLLLHFIEEVSRQK</sequence>
<evidence type="ECO:0000256" key="5">
    <source>
        <dbReference type="ARBA" id="ARBA00022801"/>
    </source>
</evidence>
<keyword evidence="4" id="KW-0479">Metal-binding</keyword>
<evidence type="ECO:0000256" key="4">
    <source>
        <dbReference type="ARBA" id="ARBA00022723"/>
    </source>
</evidence>
<evidence type="ECO:0000256" key="2">
    <source>
        <dbReference type="ARBA" id="ARBA00022438"/>
    </source>
</evidence>
<reference evidence="7 8" key="1">
    <citation type="submission" date="2016-07" db="EMBL/GenBank/DDBJ databases">
        <title>Bacillus oceanisediminis whole genome.</title>
        <authorList>
            <person name="Pal Y."/>
            <person name="Verma A."/>
            <person name="Mual P."/>
            <person name="Srinivasan K."/>
        </authorList>
    </citation>
    <scope>NUCLEOTIDE SEQUENCE [LARGE SCALE GENOMIC DNA]</scope>
    <source>
        <strain evidence="7 8">Bhandara28</strain>
    </source>
</reference>
<dbReference type="EMBL" id="MBRJ01000040">
    <property type="protein sequence ID" value="OHX44833.1"/>
    <property type="molecule type" value="Genomic_DNA"/>
</dbReference>
<dbReference type="InterPro" id="IPR051464">
    <property type="entry name" value="Peptidase_M42_aminopept"/>
</dbReference>
<gene>
    <name evidence="7" type="ORF">BBV17_24500</name>
</gene>
<evidence type="ECO:0000256" key="1">
    <source>
        <dbReference type="ARBA" id="ARBA00006272"/>
    </source>
</evidence>
<dbReference type="SUPFAM" id="SSF101821">
    <property type="entry name" value="Aminopeptidase/glucanase lid domain"/>
    <property type="match status" value="1"/>
</dbReference>
<keyword evidence="8" id="KW-1185">Reference proteome</keyword>
<dbReference type="Pfam" id="PF05343">
    <property type="entry name" value="Peptidase_M42"/>
    <property type="match status" value="1"/>
</dbReference>
<keyword evidence="3" id="KW-0645">Protease</keyword>
<dbReference type="InterPro" id="IPR023367">
    <property type="entry name" value="Peptidase_M42_dom2"/>
</dbReference>
<dbReference type="Proteomes" id="UP000180194">
    <property type="component" value="Unassembled WGS sequence"/>
</dbReference>
<keyword evidence="2" id="KW-0031">Aminopeptidase</keyword>
<comment type="similarity">
    <text evidence="1 6">Belongs to the peptidase M42 family.</text>
</comment>
<evidence type="ECO:0008006" key="9">
    <source>
        <dbReference type="Google" id="ProtNLM"/>
    </source>
</evidence>
<accession>A0ABX3CMW1</accession>